<accession>A0AAV6XV47</accession>
<protein>
    <submittedName>
        <fullName evidence="2">Uncharacterized protein</fullName>
    </submittedName>
</protein>
<evidence type="ECO:0000256" key="1">
    <source>
        <dbReference type="SAM" id="MobiDB-lite"/>
    </source>
</evidence>
<feature type="compositionally biased region" description="Polar residues" evidence="1">
    <location>
        <begin position="1"/>
        <end position="14"/>
    </location>
</feature>
<proteinExistence type="predicted"/>
<reference evidence="2" key="1">
    <citation type="submission" date="2019-10" db="EMBL/GenBank/DDBJ databases">
        <authorList>
            <person name="Zhang R."/>
            <person name="Pan Y."/>
            <person name="Wang J."/>
            <person name="Ma R."/>
            <person name="Yu S."/>
        </authorList>
    </citation>
    <scope>NUCLEOTIDE SEQUENCE</scope>
    <source>
        <strain evidence="2">LA-IB0</strain>
        <tissue evidence="2">Leaf</tissue>
    </source>
</reference>
<sequence length="226" mass="25193">MRRSSASPHAQFFTSLKHLEKRLKLENDRSPPSAPPPPLLPIEHHDDIKSTQQSDSLGTPIYLNCNQSTINTNTSNVQESEIPQEFLSNSPDFPPTHHSIPQENHQAEIHETVDQSGSDDIDALMQLLRLSGSEERNDVGCDDGFYGKIVGVKGPKSGKEVERLEGWIKHFLNGDDEETEPFRLAHLLLAKAAFVHWDDGDCVGFGGFVFPSTVDEFLQNDPPIEN</sequence>
<dbReference type="EMBL" id="WHWC01000003">
    <property type="protein sequence ID" value="KAG8385325.1"/>
    <property type="molecule type" value="Genomic_DNA"/>
</dbReference>
<dbReference type="AlphaFoldDB" id="A0AAV6XV47"/>
<comment type="caution">
    <text evidence="2">The sequence shown here is derived from an EMBL/GenBank/DDBJ whole genome shotgun (WGS) entry which is preliminary data.</text>
</comment>
<dbReference type="Proteomes" id="UP000826271">
    <property type="component" value="Unassembled WGS sequence"/>
</dbReference>
<evidence type="ECO:0000313" key="2">
    <source>
        <dbReference type="EMBL" id="KAG8385325.1"/>
    </source>
</evidence>
<organism evidence="2 3">
    <name type="scientific">Buddleja alternifolia</name>
    <dbReference type="NCBI Taxonomy" id="168488"/>
    <lineage>
        <taxon>Eukaryota</taxon>
        <taxon>Viridiplantae</taxon>
        <taxon>Streptophyta</taxon>
        <taxon>Embryophyta</taxon>
        <taxon>Tracheophyta</taxon>
        <taxon>Spermatophyta</taxon>
        <taxon>Magnoliopsida</taxon>
        <taxon>eudicotyledons</taxon>
        <taxon>Gunneridae</taxon>
        <taxon>Pentapetalae</taxon>
        <taxon>asterids</taxon>
        <taxon>lamiids</taxon>
        <taxon>Lamiales</taxon>
        <taxon>Scrophulariaceae</taxon>
        <taxon>Buddlejeae</taxon>
        <taxon>Buddleja</taxon>
    </lineage>
</organism>
<gene>
    <name evidence="2" type="ORF">BUALT_Bualt03G0031100</name>
</gene>
<name>A0AAV6XV47_9LAMI</name>
<feature type="region of interest" description="Disordered" evidence="1">
    <location>
        <begin position="1"/>
        <end position="60"/>
    </location>
</feature>
<keyword evidence="3" id="KW-1185">Reference proteome</keyword>
<evidence type="ECO:0000313" key="3">
    <source>
        <dbReference type="Proteomes" id="UP000826271"/>
    </source>
</evidence>